<dbReference type="PANTHER" id="PTHR11802">
    <property type="entry name" value="SERINE PROTEASE FAMILY S10 SERINE CARBOXYPEPTIDASE"/>
    <property type="match status" value="1"/>
</dbReference>
<sequence>MGDVTGASRPDRSCFTMHLVVPSSSSGEKVLDMVVVAVGTTLAIVAGMVLNADGALDDPAARSGRVHDLPGLGPTDTVQYAGYVDLDEQSAMFYWAFEHADKTRPLVIWLQGGPGSSSLFGLFTENGPYTVDEHLRLHKREHSWLRHASLLYVDNPVGTGFSYTDQGRYPTSEEQVASDFVRFLDGWFRQHPQYLKVDLYITGESYAGKFIPEISYRILECNRGRSWPLTPALHVNLKGIAIGGPWVDPLTQIPAYTSYAFALGLLDGIQKAAADDGMAKVVELISLARYNDSSFLWDDVARGIYRAGGNFSPFDVRDFSSDVAEHDLPYARWVSQPDARKRLYVGSRAFSDGDAPYHALRGDDMMTSLPCLAHALDNVRVLLFNGQFDWVCNHLGVQALLTSADLQWAGKRQFASAPSKTWTVNNVTAGLVRSAASLTYVIVFNAGHMTPTDQPEHALDMIARFINGESFTS</sequence>
<dbReference type="SUPFAM" id="SSF53474">
    <property type="entry name" value="alpha/beta-Hydrolases"/>
    <property type="match status" value="1"/>
</dbReference>
<geneLocation type="mitochondrion" evidence="8"/>
<dbReference type="InterPro" id="IPR029058">
    <property type="entry name" value="AB_hydrolase_fold"/>
</dbReference>
<keyword evidence="2 7" id="KW-0121">Carboxypeptidase</keyword>
<evidence type="ECO:0000256" key="4">
    <source>
        <dbReference type="ARBA" id="ARBA00022729"/>
    </source>
</evidence>
<dbReference type="AlphaFoldDB" id="A0A3P3Y0X0"/>
<evidence type="ECO:0000256" key="6">
    <source>
        <dbReference type="ARBA" id="ARBA00023180"/>
    </source>
</evidence>
<dbReference type="PANTHER" id="PTHR11802:SF472">
    <property type="entry name" value="SERINE CARBOXYPEPTIDASE CPVL-RELATED"/>
    <property type="match status" value="1"/>
</dbReference>
<keyword evidence="4" id="KW-0732">Signal</keyword>
<dbReference type="GO" id="GO:0004185">
    <property type="term" value="F:serine-type carboxypeptidase activity"/>
    <property type="evidence" value="ECO:0007669"/>
    <property type="project" value="UniProtKB-UniRule"/>
</dbReference>
<reference evidence="8 9" key="1">
    <citation type="submission" date="2018-03" db="EMBL/GenBank/DDBJ databases">
        <authorList>
            <person name="Fogelqvist J."/>
        </authorList>
    </citation>
    <scope>NUCLEOTIDE SEQUENCE [LARGE SCALE GENOMIC DNA]</scope>
</reference>
<name>A0A3P3Y0X0_PLABS</name>
<protein>
    <recommendedName>
        <fullName evidence="7">Carboxypeptidase</fullName>
        <ecNumber evidence="7">3.4.16.-</ecNumber>
    </recommendedName>
</protein>
<evidence type="ECO:0000313" key="9">
    <source>
        <dbReference type="Proteomes" id="UP000290189"/>
    </source>
</evidence>
<evidence type="ECO:0000256" key="1">
    <source>
        <dbReference type="ARBA" id="ARBA00009431"/>
    </source>
</evidence>
<evidence type="ECO:0000256" key="3">
    <source>
        <dbReference type="ARBA" id="ARBA00022670"/>
    </source>
</evidence>
<dbReference type="Proteomes" id="UP000290189">
    <property type="component" value="Unassembled WGS sequence"/>
</dbReference>
<keyword evidence="5 7" id="KW-0378">Hydrolase</keyword>
<proteinExistence type="inferred from homology"/>
<dbReference type="PROSITE" id="PS00131">
    <property type="entry name" value="CARBOXYPEPT_SER_SER"/>
    <property type="match status" value="1"/>
</dbReference>
<dbReference type="Pfam" id="PF00450">
    <property type="entry name" value="Peptidase_S10"/>
    <property type="match status" value="1"/>
</dbReference>
<keyword evidence="8" id="KW-0496">Mitochondrion</keyword>
<organism evidence="8 9">
    <name type="scientific">Plasmodiophora brassicae</name>
    <name type="common">Clubroot disease agent</name>
    <dbReference type="NCBI Taxonomy" id="37360"/>
    <lineage>
        <taxon>Eukaryota</taxon>
        <taxon>Sar</taxon>
        <taxon>Rhizaria</taxon>
        <taxon>Endomyxa</taxon>
        <taxon>Phytomyxea</taxon>
        <taxon>Plasmodiophorida</taxon>
        <taxon>Plasmodiophoridae</taxon>
        <taxon>Plasmodiophora</taxon>
    </lineage>
</organism>
<keyword evidence="3 7" id="KW-0645">Protease</keyword>
<dbReference type="EMBL" id="OVEO01000002">
    <property type="protein sequence ID" value="SPQ93795.1"/>
    <property type="molecule type" value="Genomic_DNA"/>
</dbReference>
<dbReference type="Gene3D" id="3.40.50.1820">
    <property type="entry name" value="alpha/beta hydrolase"/>
    <property type="match status" value="1"/>
</dbReference>
<accession>A0A3P3Y0X0</accession>
<keyword evidence="6" id="KW-0325">Glycoprotein</keyword>
<dbReference type="EC" id="3.4.16.-" evidence="7"/>
<dbReference type="PRINTS" id="PR00724">
    <property type="entry name" value="CRBOXYPTASEC"/>
</dbReference>
<comment type="similarity">
    <text evidence="1 7">Belongs to the peptidase S10 family.</text>
</comment>
<evidence type="ECO:0000256" key="2">
    <source>
        <dbReference type="ARBA" id="ARBA00022645"/>
    </source>
</evidence>
<dbReference type="InterPro" id="IPR001563">
    <property type="entry name" value="Peptidase_S10"/>
</dbReference>
<evidence type="ECO:0000256" key="5">
    <source>
        <dbReference type="ARBA" id="ARBA00022801"/>
    </source>
</evidence>
<evidence type="ECO:0000313" key="8">
    <source>
        <dbReference type="EMBL" id="SPQ93795.1"/>
    </source>
</evidence>
<evidence type="ECO:0000256" key="7">
    <source>
        <dbReference type="RuleBase" id="RU361156"/>
    </source>
</evidence>
<gene>
    <name evidence="8" type="ORF">PLBR_LOCUS1010</name>
</gene>
<dbReference type="InterPro" id="IPR018202">
    <property type="entry name" value="Ser_caboxypep_ser_AS"/>
</dbReference>
<dbReference type="GO" id="GO:0006508">
    <property type="term" value="P:proteolysis"/>
    <property type="evidence" value="ECO:0007669"/>
    <property type="project" value="UniProtKB-KW"/>
</dbReference>